<dbReference type="AlphaFoldDB" id="B0EKS2"/>
<organism evidence="2">
    <name type="scientific">Entamoeba dispar (strain ATCC PRA-260 / SAW760)</name>
    <dbReference type="NCBI Taxonomy" id="370354"/>
    <lineage>
        <taxon>Eukaryota</taxon>
        <taxon>Amoebozoa</taxon>
        <taxon>Evosea</taxon>
        <taxon>Archamoebae</taxon>
        <taxon>Mastigamoebida</taxon>
        <taxon>Entamoebidae</taxon>
        <taxon>Entamoeba</taxon>
    </lineage>
</organism>
<dbReference type="eggNOG" id="ENOG502RAU7">
    <property type="taxonomic scope" value="Eukaryota"/>
</dbReference>
<dbReference type="RefSeq" id="XP_001738781.1">
    <property type="nucleotide sequence ID" value="XM_001738729.1"/>
</dbReference>
<evidence type="ECO:0000313" key="1">
    <source>
        <dbReference type="EMBL" id="EDR24842.1"/>
    </source>
</evidence>
<proteinExistence type="predicted"/>
<dbReference type="OrthoDB" id="25791at2759"/>
<protein>
    <submittedName>
        <fullName evidence="1">Uncharacterized protein</fullName>
    </submittedName>
</protein>
<gene>
    <name evidence="1" type="ORF">EDI_216310</name>
</gene>
<name>B0EKS2_ENTDS</name>
<evidence type="ECO:0000313" key="2">
    <source>
        <dbReference type="Proteomes" id="UP000008076"/>
    </source>
</evidence>
<dbReference type="OMA" id="TEFIFKL"/>
<sequence>MERAPIKLETVYLMSVIQYLDSLHTLFNFHQVCHSCDDAIGRTKINPCYKERSLETMLLDSRLNNLNKEMKIFGGLETLHIDINSLEKIELSKWLIFNKVVERYKLFEIPFFLNQPSANKYKNLNEIKDRIVSYRIDLSFKENIDITSLTNLREIRIRVTKQLSKEIVTNFITGLKKLGHLHKIIIDCDTQHLEYLWSLLKGINSERTTIIFRLNWLRDEDIPIIQQVSNVINVGIFTNGLGKFHDIYLKKGVILLFYTDYYLQVSNQMVFDTQFSKLLKEYFPYKIEIQGNNFIAHVGNTKIIKLRSLNYLSDLFINEARFDEKITIELPTRLENLVINNTSCIDRHGLDGIENTLVPKTVLAQFASII</sequence>
<accession>B0EKS2</accession>
<dbReference type="KEGG" id="edi:EDI_216310"/>
<dbReference type="GeneID" id="5883880"/>
<dbReference type="EMBL" id="DS549789">
    <property type="protein sequence ID" value="EDR24842.1"/>
    <property type="molecule type" value="Genomic_DNA"/>
</dbReference>
<dbReference type="Proteomes" id="UP000008076">
    <property type="component" value="Unassembled WGS sequence"/>
</dbReference>
<keyword evidence="2" id="KW-1185">Reference proteome</keyword>
<reference evidence="2" key="1">
    <citation type="submission" date="2007-12" db="EMBL/GenBank/DDBJ databases">
        <title>Annotation of Entamoeba dispar SAW760.</title>
        <authorList>
            <person name="Lorenzi H."/>
            <person name="Inman J."/>
            <person name="Schobel S."/>
            <person name="Amedeo P."/>
            <person name="Caler E."/>
        </authorList>
    </citation>
    <scope>NUCLEOTIDE SEQUENCE [LARGE SCALE GENOMIC DNA]</scope>
    <source>
        <strain evidence="2">ATCC PRA-260 / SAW760</strain>
    </source>
</reference>